<feature type="transmembrane region" description="Helical" evidence="1">
    <location>
        <begin position="191"/>
        <end position="220"/>
    </location>
</feature>
<comment type="caution">
    <text evidence="3">The sequence shown here is derived from an EMBL/GenBank/DDBJ whole genome shotgun (WGS) entry which is preliminary data.</text>
</comment>
<evidence type="ECO:0000313" key="4">
    <source>
        <dbReference type="Proteomes" id="UP000826188"/>
    </source>
</evidence>
<keyword evidence="1" id="KW-1133">Transmembrane helix</keyword>
<feature type="transmembrane region" description="Helical" evidence="1">
    <location>
        <begin position="137"/>
        <end position="156"/>
    </location>
</feature>
<keyword evidence="1" id="KW-0472">Membrane</keyword>
<feature type="transmembrane region" description="Helical" evidence="1">
    <location>
        <begin position="292"/>
        <end position="312"/>
    </location>
</feature>
<evidence type="ECO:0000259" key="2">
    <source>
        <dbReference type="Pfam" id="PF13231"/>
    </source>
</evidence>
<dbReference type="EMBL" id="JAHWGL010000015">
    <property type="protein sequence ID" value="MBW3128099.1"/>
    <property type="molecule type" value="Genomic_DNA"/>
</dbReference>
<sequence>MAFTSFTAANKAALKHPYHIAAAVLLLATSALFYGPYLHELPTGIHTWAQSDRLALAINFYDYGFHFLTPRTSSLTSIDGVTGVEFPLPAYLAALGGVIFGRDAISACFRTLDVLMVTVGFFYLFRIIYDRTGHFVAGLLPAAFLFASPTYAFYAGNFVPDPFSLSLSFIGYYYWLRFFEQRRFPDLRIALSLLVLAGLIKTTTALHFGAVVGITMLWAFVDMQLLQQRQRLELVIWAVSGVGLIGFFFLHNQHLNTTYQSWQFIANPNPVADPDAWHAIVQSIRRDWLTEYLTRVHYFTLAVCIVLLFVFIRPTLRRYLPLTLLLLLSIGIAYLFVQVMGGGLGGHDYHMICSFGPPTVLLLVVALLNIGRYVGRMRYATSIGLGILGIFFVVSGYKRFNRRMSDNYPPFSLYYSHIWMRGGAAELKQAGVSPTARVLILEEAVNTPQIYFDRRGIAWKPSDPSALSPADFLNPMSADSLEYLIMRPETYAQLAPIHAGLAQEFTIVARRPGVVLRRRDMSRSW</sequence>
<keyword evidence="4" id="KW-1185">Reference proteome</keyword>
<feature type="transmembrane region" description="Helical" evidence="1">
    <location>
        <begin position="232"/>
        <end position="250"/>
    </location>
</feature>
<proteinExistence type="predicted"/>
<name>A0ABS6WZI4_9BACT</name>
<reference evidence="3 4" key="1">
    <citation type="submission" date="2021-07" db="EMBL/GenBank/DDBJ databases">
        <title>Hymenobacter profundi sp. nov., isolated from deep-sea water.</title>
        <authorList>
            <person name="Kim M.K."/>
        </authorList>
    </citation>
    <scope>NUCLEOTIDE SEQUENCE [LARGE SCALE GENOMIC DNA]</scope>
    <source>
        <strain evidence="3 4">M2</strain>
    </source>
</reference>
<dbReference type="InterPro" id="IPR038731">
    <property type="entry name" value="RgtA/B/C-like"/>
</dbReference>
<feature type="transmembrane region" description="Helical" evidence="1">
    <location>
        <begin position="104"/>
        <end position="125"/>
    </location>
</feature>
<evidence type="ECO:0000313" key="3">
    <source>
        <dbReference type="EMBL" id="MBW3128099.1"/>
    </source>
</evidence>
<feature type="transmembrane region" description="Helical" evidence="1">
    <location>
        <begin position="20"/>
        <end position="38"/>
    </location>
</feature>
<keyword evidence="1" id="KW-0812">Transmembrane</keyword>
<feature type="domain" description="Glycosyltransferase RgtA/B/C/D-like" evidence="2">
    <location>
        <begin position="87"/>
        <end position="219"/>
    </location>
</feature>
<feature type="transmembrane region" description="Helical" evidence="1">
    <location>
        <begin position="318"/>
        <end position="337"/>
    </location>
</feature>
<feature type="transmembrane region" description="Helical" evidence="1">
    <location>
        <begin position="349"/>
        <end position="371"/>
    </location>
</feature>
<protein>
    <submittedName>
        <fullName evidence="3">Glycosyltransferase family 39 protein</fullName>
    </submittedName>
</protein>
<accession>A0ABS6WZI4</accession>
<dbReference type="Proteomes" id="UP000826188">
    <property type="component" value="Unassembled WGS sequence"/>
</dbReference>
<organism evidence="3 4">
    <name type="scientific">Hymenobacter profundi</name>
    <dbReference type="NCBI Taxonomy" id="1982110"/>
    <lineage>
        <taxon>Bacteria</taxon>
        <taxon>Pseudomonadati</taxon>
        <taxon>Bacteroidota</taxon>
        <taxon>Cytophagia</taxon>
        <taxon>Cytophagales</taxon>
        <taxon>Hymenobacteraceae</taxon>
        <taxon>Hymenobacter</taxon>
    </lineage>
</organism>
<dbReference type="RefSeq" id="WP_219157809.1">
    <property type="nucleotide sequence ID" value="NZ_JAHWGL010000015.1"/>
</dbReference>
<dbReference type="Pfam" id="PF13231">
    <property type="entry name" value="PMT_2"/>
    <property type="match status" value="1"/>
</dbReference>
<evidence type="ECO:0000256" key="1">
    <source>
        <dbReference type="SAM" id="Phobius"/>
    </source>
</evidence>
<feature type="transmembrane region" description="Helical" evidence="1">
    <location>
        <begin position="162"/>
        <end position="179"/>
    </location>
</feature>
<gene>
    <name evidence="3" type="ORF">KYK14_06035</name>
</gene>
<feature type="transmembrane region" description="Helical" evidence="1">
    <location>
        <begin position="377"/>
        <end position="397"/>
    </location>
</feature>